<dbReference type="CDD" id="cd05471">
    <property type="entry name" value="pepsin_like"/>
    <property type="match status" value="1"/>
</dbReference>
<dbReference type="PANTHER" id="PTHR47966:SF51">
    <property type="entry name" value="BETA-SITE APP-CLEAVING ENZYME, ISOFORM A-RELATED"/>
    <property type="match status" value="1"/>
</dbReference>
<dbReference type="SUPFAM" id="SSF50630">
    <property type="entry name" value="Acid proteases"/>
    <property type="match status" value="1"/>
</dbReference>
<dbReference type="GO" id="GO:0004190">
    <property type="term" value="F:aspartic-type endopeptidase activity"/>
    <property type="evidence" value="ECO:0007669"/>
    <property type="project" value="InterPro"/>
</dbReference>
<dbReference type="PRINTS" id="PR00792">
    <property type="entry name" value="PEPSIN"/>
</dbReference>
<dbReference type="InterPro" id="IPR033121">
    <property type="entry name" value="PEPTIDASE_A1"/>
</dbReference>
<dbReference type="GO" id="GO:0006508">
    <property type="term" value="P:proteolysis"/>
    <property type="evidence" value="ECO:0007669"/>
    <property type="project" value="InterPro"/>
</dbReference>
<keyword evidence="4" id="KW-1185">Reference proteome</keyword>
<dbReference type="EMBL" id="UZAM01001685">
    <property type="protein sequence ID" value="VDO84818.1"/>
    <property type="molecule type" value="Genomic_DNA"/>
</dbReference>
<evidence type="ECO:0000313" key="3">
    <source>
        <dbReference type="EMBL" id="VDO84818.1"/>
    </source>
</evidence>
<proteinExistence type="inferred from homology"/>
<dbReference type="InterPro" id="IPR034164">
    <property type="entry name" value="Pepsin-like_dom"/>
</dbReference>
<accession>A0A183IA95</accession>
<reference evidence="3 4" key="2">
    <citation type="submission" date="2018-11" db="EMBL/GenBank/DDBJ databases">
        <authorList>
            <consortium name="Pathogen Informatics"/>
        </authorList>
    </citation>
    <scope>NUCLEOTIDE SEQUENCE [LARGE SCALE GENOMIC DNA]</scope>
</reference>
<gene>
    <name evidence="3" type="ORF">SBAD_LOCUS539</name>
</gene>
<evidence type="ECO:0000313" key="5">
    <source>
        <dbReference type="WBParaSite" id="SBAD_0000056101-mRNA-1"/>
    </source>
</evidence>
<sequence length="231" mass="26074">MSFHFYVNLLQKINYFNTYLYCKFLSYVGDIRIGTPPQTFSVIMDTGSSLLWVPGIGCGLEGSAKCPSHCFGTSCKLFFYGTGSSSGYYATDTIADICVRDQTFGVAGYLSMFLSNKEFDGILGMGFRTMNKNYSLTVTENMIYNNLFAMPIFTVWMTSNENAELIGGEIVFGEYDHQHCSTECHTVYLDEALHWQYKVESIHHMVKTCSNYRGITLLSLPGKVYAKVLER</sequence>
<dbReference type="WBParaSite" id="SBAD_0000056101-mRNA-1">
    <property type="protein sequence ID" value="SBAD_0000056101-mRNA-1"/>
    <property type="gene ID" value="SBAD_0000056101"/>
</dbReference>
<feature type="domain" description="Peptidase A1" evidence="2">
    <location>
        <begin position="27"/>
        <end position="231"/>
    </location>
</feature>
<organism evidence="5">
    <name type="scientific">Soboliphyme baturini</name>
    <dbReference type="NCBI Taxonomy" id="241478"/>
    <lineage>
        <taxon>Eukaryota</taxon>
        <taxon>Metazoa</taxon>
        <taxon>Ecdysozoa</taxon>
        <taxon>Nematoda</taxon>
        <taxon>Enoplea</taxon>
        <taxon>Dorylaimia</taxon>
        <taxon>Dioctophymatida</taxon>
        <taxon>Dioctophymatoidea</taxon>
        <taxon>Soboliphymatidae</taxon>
        <taxon>Soboliphyme</taxon>
    </lineage>
</organism>
<comment type="similarity">
    <text evidence="1">Belongs to the peptidase A1 family.</text>
</comment>
<evidence type="ECO:0000256" key="1">
    <source>
        <dbReference type="ARBA" id="ARBA00007447"/>
    </source>
</evidence>
<dbReference type="PANTHER" id="PTHR47966">
    <property type="entry name" value="BETA-SITE APP-CLEAVING ENZYME, ISOFORM A-RELATED"/>
    <property type="match status" value="1"/>
</dbReference>
<dbReference type="OrthoDB" id="5839471at2759"/>
<dbReference type="InterPro" id="IPR001461">
    <property type="entry name" value="Aspartic_peptidase_A1"/>
</dbReference>
<protein>
    <submittedName>
        <fullName evidence="5">Peptidase A1 domain-containing protein</fullName>
    </submittedName>
</protein>
<dbReference type="InterPro" id="IPR021109">
    <property type="entry name" value="Peptidase_aspartic_dom_sf"/>
</dbReference>
<dbReference type="Pfam" id="PF00026">
    <property type="entry name" value="Asp"/>
    <property type="match status" value="1"/>
</dbReference>
<dbReference type="Gene3D" id="2.40.70.10">
    <property type="entry name" value="Acid Proteases"/>
    <property type="match status" value="1"/>
</dbReference>
<reference evidence="5" key="1">
    <citation type="submission" date="2016-06" db="UniProtKB">
        <authorList>
            <consortium name="WormBaseParasite"/>
        </authorList>
    </citation>
    <scope>IDENTIFICATION</scope>
</reference>
<evidence type="ECO:0000259" key="2">
    <source>
        <dbReference type="PROSITE" id="PS51767"/>
    </source>
</evidence>
<dbReference type="PROSITE" id="PS51767">
    <property type="entry name" value="PEPTIDASE_A1"/>
    <property type="match status" value="1"/>
</dbReference>
<name>A0A183IA95_9BILA</name>
<evidence type="ECO:0000313" key="4">
    <source>
        <dbReference type="Proteomes" id="UP000270296"/>
    </source>
</evidence>
<dbReference type="AlphaFoldDB" id="A0A183IA95"/>
<dbReference type="Proteomes" id="UP000270296">
    <property type="component" value="Unassembled WGS sequence"/>
</dbReference>